<proteinExistence type="inferred from homology"/>
<dbReference type="RefSeq" id="WP_089073273.1">
    <property type="nucleotide sequence ID" value="NZ_CBCSAM010000001.1"/>
</dbReference>
<feature type="binding site" evidence="5">
    <location>
        <position position="74"/>
    </location>
    <ligand>
        <name>dimethylallyl diphosphate</name>
        <dbReference type="ChEBI" id="CHEBI:57623"/>
    </ligand>
</feature>
<feature type="binding site" evidence="5">
    <location>
        <position position="96"/>
    </location>
    <ligand>
        <name>[4Fe-4S] cluster</name>
        <dbReference type="ChEBI" id="CHEBI:49883"/>
    </ligand>
</feature>
<comment type="similarity">
    <text evidence="5">Belongs to the IspH family.</text>
</comment>
<feature type="binding site" evidence="5">
    <location>
        <position position="41"/>
    </location>
    <ligand>
        <name>(2E)-4-hydroxy-3-methylbut-2-enyl diphosphate</name>
        <dbReference type="ChEBI" id="CHEBI:128753"/>
    </ligand>
</feature>
<dbReference type="PANTHER" id="PTHR30426:SF0">
    <property type="entry name" value="4-HYDROXY-3-METHYLBUT-2-ENYL DIPHOSPHATE REDUCTASE"/>
    <property type="match status" value="1"/>
</dbReference>
<feature type="binding site" evidence="5">
    <location>
        <position position="41"/>
    </location>
    <ligand>
        <name>dimethylallyl diphosphate</name>
        <dbReference type="ChEBI" id="CHEBI:57623"/>
    </ligand>
</feature>
<accession>A0A220VDD5</accession>
<feature type="binding site" evidence="5">
    <location>
        <position position="269"/>
    </location>
    <ligand>
        <name>dimethylallyl diphosphate</name>
        <dbReference type="ChEBI" id="CHEBI:57623"/>
    </ligand>
</feature>
<organism evidence="6 7">
    <name type="scientific">Paraphotobacterium marinum</name>
    <dbReference type="NCBI Taxonomy" id="1755811"/>
    <lineage>
        <taxon>Bacteria</taxon>
        <taxon>Pseudomonadati</taxon>
        <taxon>Pseudomonadota</taxon>
        <taxon>Gammaproteobacteria</taxon>
        <taxon>Vibrionales</taxon>
        <taxon>Vibrionaceae</taxon>
        <taxon>Paraphotobacterium</taxon>
    </lineage>
</organism>
<feature type="binding site" evidence="5">
    <location>
        <position position="167"/>
    </location>
    <ligand>
        <name>(2E)-4-hydroxy-3-methylbut-2-enyl diphosphate</name>
        <dbReference type="ChEBI" id="CHEBI:128753"/>
    </ligand>
</feature>
<keyword evidence="7" id="KW-1185">Reference proteome</keyword>
<dbReference type="Gene3D" id="3.40.1010.20">
    <property type="entry name" value="4-hydroxy-3-methylbut-2-enyl diphosphate reductase, catalytic domain"/>
    <property type="match status" value="2"/>
</dbReference>
<evidence type="ECO:0000313" key="7">
    <source>
        <dbReference type="Proteomes" id="UP000242175"/>
    </source>
</evidence>
<feature type="binding site" evidence="5">
    <location>
        <position position="12"/>
    </location>
    <ligand>
        <name>[4Fe-4S] cluster</name>
        <dbReference type="ChEBI" id="CHEBI:49883"/>
    </ligand>
</feature>
<feature type="binding site" evidence="5">
    <location>
        <position position="197"/>
    </location>
    <ligand>
        <name>[4Fe-4S] cluster</name>
        <dbReference type="ChEBI" id="CHEBI:49883"/>
    </ligand>
</feature>
<dbReference type="PANTHER" id="PTHR30426">
    <property type="entry name" value="4-HYDROXY-3-METHYLBUT-2-ENYL DIPHOSPHATE REDUCTASE"/>
    <property type="match status" value="1"/>
</dbReference>
<feature type="binding site" evidence="5">
    <location>
        <position position="124"/>
    </location>
    <ligand>
        <name>isopentenyl diphosphate</name>
        <dbReference type="ChEBI" id="CHEBI:128769"/>
    </ligand>
</feature>
<evidence type="ECO:0000313" key="6">
    <source>
        <dbReference type="EMBL" id="ASK78365.1"/>
    </source>
</evidence>
<feature type="binding site" evidence="5">
    <location>
        <position position="227"/>
    </location>
    <ligand>
        <name>dimethylallyl diphosphate</name>
        <dbReference type="ChEBI" id="CHEBI:57623"/>
    </ligand>
</feature>
<reference evidence="6 7" key="1">
    <citation type="journal article" date="2016" name="Int. J. Syst. Evol. Microbiol.">
        <title>Paraphotobacterium marinum gen. nov., sp. nov., a member of the family Vibrionaceae, isolated from surface seawater.</title>
        <authorList>
            <person name="Huang Z."/>
            <person name="Dong C."/>
            <person name="Shao Z."/>
        </authorList>
    </citation>
    <scope>NUCLEOTIDE SEQUENCE [LARGE SCALE GENOMIC DNA]</scope>
    <source>
        <strain evidence="6 7">NSCS20N07D</strain>
    </source>
</reference>
<feature type="binding site" evidence="5">
    <location>
        <position position="225"/>
    </location>
    <ligand>
        <name>dimethylallyl diphosphate</name>
        <dbReference type="ChEBI" id="CHEBI:57623"/>
    </ligand>
</feature>
<keyword evidence="1 5" id="KW-0004">4Fe-4S</keyword>
<protein>
    <recommendedName>
        <fullName evidence="5">4-hydroxy-3-methylbut-2-enyl diphosphate reductase</fullName>
        <shortName evidence="5">HMBPP reductase</shortName>
        <ecNumber evidence="5">1.17.7.4</ecNumber>
    </recommendedName>
</protein>
<comment type="catalytic activity">
    <reaction evidence="5">
        <text>isopentenyl diphosphate + 2 oxidized [2Fe-2S]-[ferredoxin] + H2O = (2E)-4-hydroxy-3-methylbut-2-enyl diphosphate + 2 reduced [2Fe-2S]-[ferredoxin] + 2 H(+)</text>
        <dbReference type="Rhea" id="RHEA:24488"/>
        <dbReference type="Rhea" id="RHEA-COMP:10000"/>
        <dbReference type="Rhea" id="RHEA-COMP:10001"/>
        <dbReference type="ChEBI" id="CHEBI:15377"/>
        <dbReference type="ChEBI" id="CHEBI:15378"/>
        <dbReference type="ChEBI" id="CHEBI:33737"/>
        <dbReference type="ChEBI" id="CHEBI:33738"/>
        <dbReference type="ChEBI" id="CHEBI:128753"/>
        <dbReference type="ChEBI" id="CHEBI:128769"/>
        <dbReference type="EC" id="1.17.7.4"/>
    </reaction>
</comment>
<dbReference type="NCBIfam" id="NF002188">
    <property type="entry name" value="PRK01045.1-2"/>
    <property type="match status" value="1"/>
</dbReference>
<feature type="binding site" evidence="5">
    <location>
        <position position="227"/>
    </location>
    <ligand>
        <name>isopentenyl diphosphate</name>
        <dbReference type="ChEBI" id="CHEBI:128769"/>
    </ligand>
</feature>
<feature type="binding site" evidence="5">
    <location>
        <position position="226"/>
    </location>
    <ligand>
        <name>dimethylallyl diphosphate</name>
        <dbReference type="ChEBI" id="CHEBI:57623"/>
    </ligand>
</feature>
<dbReference type="Gene3D" id="3.40.50.11270">
    <property type="match status" value="1"/>
</dbReference>
<dbReference type="Proteomes" id="UP000242175">
    <property type="component" value="Chromosome large"/>
</dbReference>
<feature type="binding site" evidence="5">
    <location>
        <position position="74"/>
    </location>
    <ligand>
        <name>isopentenyl diphosphate</name>
        <dbReference type="ChEBI" id="CHEBI:128769"/>
    </ligand>
</feature>
<feature type="binding site" evidence="5">
    <location>
        <position position="227"/>
    </location>
    <ligand>
        <name>(2E)-4-hydroxy-3-methylbut-2-enyl diphosphate</name>
        <dbReference type="ChEBI" id="CHEBI:128753"/>
    </ligand>
</feature>
<feature type="binding site" evidence="5">
    <location>
        <position position="226"/>
    </location>
    <ligand>
        <name>(2E)-4-hydroxy-3-methylbut-2-enyl diphosphate</name>
        <dbReference type="ChEBI" id="CHEBI:128753"/>
    </ligand>
</feature>
<evidence type="ECO:0000256" key="2">
    <source>
        <dbReference type="ARBA" id="ARBA00022723"/>
    </source>
</evidence>
<feature type="binding site" evidence="5">
    <location>
        <position position="124"/>
    </location>
    <ligand>
        <name>(2E)-4-hydroxy-3-methylbut-2-enyl diphosphate</name>
        <dbReference type="ChEBI" id="CHEBI:128753"/>
    </ligand>
</feature>
<dbReference type="GO" id="GO:0019288">
    <property type="term" value="P:isopentenyl diphosphate biosynthetic process, methylerythritol 4-phosphate pathway"/>
    <property type="evidence" value="ECO:0007669"/>
    <property type="project" value="UniProtKB-UniRule"/>
</dbReference>
<dbReference type="CDD" id="cd13944">
    <property type="entry name" value="lytB_ispH"/>
    <property type="match status" value="1"/>
</dbReference>
<feature type="binding site" evidence="5">
    <location>
        <position position="269"/>
    </location>
    <ligand>
        <name>(2E)-4-hydroxy-3-methylbut-2-enyl diphosphate</name>
        <dbReference type="ChEBI" id="CHEBI:128753"/>
    </ligand>
</feature>
<keyword evidence="5" id="KW-0560">Oxidoreductase</keyword>
<dbReference type="AlphaFoldDB" id="A0A220VDD5"/>
<gene>
    <name evidence="5" type="primary">ispH</name>
    <name evidence="6" type="ORF">CF386_04755</name>
</gene>
<feature type="binding site" evidence="5">
    <location>
        <position position="74"/>
    </location>
    <ligand>
        <name>(2E)-4-hydroxy-3-methylbut-2-enyl diphosphate</name>
        <dbReference type="ChEBI" id="CHEBI:128753"/>
    </ligand>
</feature>
<dbReference type="UniPathway" id="UPA00056">
    <property type="reaction ID" value="UER00097"/>
</dbReference>
<dbReference type="GO" id="GO:0051745">
    <property type="term" value="F:4-hydroxy-3-methylbut-2-enyl diphosphate reductase activity"/>
    <property type="evidence" value="ECO:0007669"/>
    <property type="project" value="UniProtKB-UniRule"/>
</dbReference>
<feature type="binding site" evidence="5">
    <location>
        <position position="124"/>
    </location>
    <ligand>
        <name>dimethylallyl diphosphate</name>
        <dbReference type="ChEBI" id="CHEBI:57623"/>
    </ligand>
</feature>
<evidence type="ECO:0000256" key="3">
    <source>
        <dbReference type="ARBA" id="ARBA00023004"/>
    </source>
</evidence>
<dbReference type="UniPathway" id="UPA00059">
    <property type="reaction ID" value="UER00105"/>
</dbReference>
<comment type="cofactor">
    <cofactor evidence="5">
        <name>[4Fe-4S] cluster</name>
        <dbReference type="ChEBI" id="CHEBI:49883"/>
    </cofactor>
    <text evidence="5">Binds 1 [4Fe-4S] cluster per subunit.</text>
</comment>
<dbReference type="GO" id="GO:0051539">
    <property type="term" value="F:4 iron, 4 sulfur cluster binding"/>
    <property type="evidence" value="ECO:0007669"/>
    <property type="project" value="UniProtKB-UniRule"/>
</dbReference>
<dbReference type="EMBL" id="CP022355">
    <property type="protein sequence ID" value="ASK78365.1"/>
    <property type="molecule type" value="Genomic_DNA"/>
</dbReference>
<evidence type="ECO:0000256" key="4">
    <source>
        <dbReference type="ARBA" id="ARBA00023014"/>
    </source>
</evidence>
<keyword evidence="3 5" id="KW-0408">Iron</keyword>
<feature type="binding site" evidence="5">
    <location>
        <position position="225"/>
    </location>
    <ligand>
        <name>(2E)-4-hydroxy-3-methylbut-2-enyl diphosphate</name>
        <dbReference type="ChEBI" id="CHEBI:128753"/>
    </ligand>
</feature>
<dbReference type="EC" id="1.17.7.4" evidence="5"/>
<dbReference type="OrthoDB" id="9804068at2"/>
<feature type="binding site" evidence="5">
    <location>
        <position position="269"/>
    </location>
    <ligand>
        <name>isopentenyl diphosphate</name>
        <dbReference type="ChEBI" id="CHEBI:128769"/>
    </ligand>
</feature>
<comment type="pathway">
    <text evidence="5">Isoprenoid biosynthesis; dimethylallyl diphosphate biosynthesis; dimethylallyl diphosphate from (2E)-4-hydroxy-3-methylbutenyl diphosphate: step 1/1.</text>
</comment>
<dbReference type="NCBIfam" id="NF002190">
    <property type="entry name" value="PRK01045.1-4"/>
    <property type="match status" value="1"/>
</dbReference>
<name>A0A220VDD5_9GAMM</name>
<keyword evidence="5" id="KW-0414">Isoprene biosynthesis</keyword>
<comment type="function">
    <text evidence="5">Catalyzes the conversion of 1-hydroxy-2-methyl-2-(E)-butenyl 4-diphosphate (HMBPP) into a mixture of isopentenyl diphosphate (IPP) and dimethylallyl diphosphate (DMAPP). Acts in the terminal step of the DOXP/MEP pathway for isoprenoid precursor biosynthesis.</text>
</comment>
<feature type="binding site" evidence="5">
    <location>
        <position position="225"/>
    </location>
    <ligand>
        <name>isopentenyl diphosphate</name>
        <dbReference type="ChEBI" id="CHEBI:128769"/>
    </ligand>
</feature>
<dbReference type="KEGG" id="pmai:CF386_04755"/>
<dbReference type="HAMAP" id="MF_00191">
    <property type="entry name" value="IspH"/>
    <property type="match status" value="1"/>
</dbReference>
<keyword evidence="2 5" id="KW-0479">Metal-binding</keyword>
<feature type="binding site" evidence="5">
    <location>
        <position position="226"/>
    </location>
    <ligand>
        <name>isopentenyl diphosphate</name>
        <dbReference type="ChEBI" id="CHEBI:128769"/>
    </ligand>
</feature>
<comment type="catalytic activity">
    <reaction evidence="5">
        <text>dimethylallyl diphosphate + 2 oxidized [2Fe-2S]-[ferredoxin] + H2O = (2E)-4-hydroxy-3-methylbut-2-enyl diphosphate + 2 reduced [2Fe-2S]-[ferredoxin] + 2 H(+)</text>
        <dbReference type="Rhea" id="RHEA:24825"/>
        <dbReference type="Rhea" id="RHEA-COMP:10000"/>
        <dbReference type="Rhea" id="RHEA-COMP:10001"/>
        <dbReference type="ChEBI" id="CHEBI:15377"/>
        <dbReference type="ChEBI" id="CHEBI:15378"/>
        <dbReference type="ChEBI" id="CHEBI:33737"/>
        <dbReference type="ChEBI" id="CHEBI:33738"/>
        <dbReference type="ChEBI" id="CHEBI:57623"/>
        <dbReference type="ChEBI" id="CHEBI:128753"/>
        <dbReference type="EC" id="1.17.7.4"/>
    </reaction>
</comment>
<feature type="binding site" evidence="5">
    <location>
        <position position="41"/>
    </location>
    <ligand>
        <name>isopentenyl diphosphate</name>
        <dbReference type="ChEBI" id="CHEBI:128769"/>
    </ligand>
</feature>
<dbReference type="InterPro" id="IPR003451">
    <property type="entry name" value="LytB/IspH"/>
</dbReference>
<feature type="active site" description="Proton donor" evidence="5">
    <location>
        <position position="126"/>
    </location>
</feature>
<dbReference type="NCBIfam" id="TIGR00216">
    <property type="entry name" value="ispH_lytB"/>
    <property type="match status" value="1"/>
</dbReference>
<dbReference type="GO" id="GO:0016114">
    <property type="term" value="P:terpenoid biosynthetic process"/>
    <property type="evidence" value="ECO:0007669"/>
    <property type="project" value="UniProtKB-UniRule"/>
</dbReference>
<evidence type="ECO:0000256" key="5">
    <source>
        <dbReference type="HAMAP-Rule" id="MF_00191"/>
    </source>
</evidence>
<dbReference type="GO" id="GO:0046872">
    <property type="term" value="F:metal ion binding"/>
    <property type="evidence" value="ECO:0007669"/>
    <property type="project" value="UniProtKB-KW"/>
</dbReference>
<sequence length="314" mass="35269">MEILLANPRGFCAGVDRAITIVENALVLFGKPIYVRHEVVHNRYVVDDLKSRGAIFVEELEEVPEDSVVIFSAHGVSQSVRKEAAARSLKVFDATCPLVTKVHMEVARASKKKQEVILIGHKGHPEVEGTMGQYNNVEGKIYLVESIEDVKSLKVIDENNLHFVTQTTLSVDETHDIIEELKQKYKNIQGPRKEDICYATQNRQNAVRELAENVDLMIVVGSKNSSNSNRLSELAENLGTKSYLIDSIDQLNKSWFIEVNKLGITAGASAPEELIQKILKKIVTDFGGEVREYSGCREDMYFEVPKELKIKQII</sequence>
<comment type="pathway">
    <text evidence="5">Isoprenoid biosynthesis; isopentenyl diphosphate biosynthesis via DXP pathway; isopentenyl diphosphate from 1-deoxy-D-xylulose 5-phosphate: step 6/6.</text>
</comment>
<evidence type="ECO:0000256" key="1">
    <source>
        <dbReference type="ARBA" id="ARBA00022485"/>
    </source>
</evidence>
<dbReference type="Pfam" id="PF02401">
    <property type="entry name" value="LYTB"/>
    <property type="match status" value="1"/>
</dbReference>
<keyword evidence="4 5" id="KW-0411">Iron-sulfur</keyword>
<dbReference type="GO" id="GO:0050992">
    <property type="term" value="P:dimethylallyl diphosphate biosynthetic process"/>
    <property type="evidence" value="ECO:0007669"/>
    <property type="project" value="UniProtKB-UniRule"/>
</dbReference>